<protein>
    <submittedName>
        <fullName evidence="1">BQ5605_C003g01846 protein</fullName>
    </submittedName>
</protein>
<evidence type="ECO:0000313" key="2">
    <source>
        <dbReference type="Proteomes" id="UP000249464"/>
    </source>
</evidence>
<organism evidence="1 2">
    <name type="scientific">Microbotryum silenes-dioicae</name>
    <dbReference type="NCBI Taxonomy" id="796604"/>
    <lineage>
        <taxon>Eukaryota</taxon>
        <taxon>Fungi</taxon>
        <taxon>Dikarya</taxon>
        <taxon>Basidiomycota</taxon>
        <taxon>Pucciniomycotina</taxon>
        <taxon>Microbotryomycetes</taxon>
        <taxon>Microbotryales</taxon>
        <taxon>Microbotryaceae</taxon>
        <taxon>Microbotryum</taxon>
    </lineage>
</organism>
<keyword evidence="2" id="KW-1185">Reference proteome</keyword>
<evidence type="ECO:0000313" key="1">
    <source>
        <dbReference type="EMBL" id="SGY37627.1"/>
    </source>
</evidence>
<sequence>MSHRHLTFTADRSRPPLHFVVPTNFQSISLLSFSSTSLISATALPAGIDRRITENSAFQERVVITCNPGFIPTANGYVCNASQCPNATSGVATCTVPGSCTINSNGGFTTVGNTCLCDADECPHITNGVATGTVPGVPSSADFTCNSGFNKQSGACVTAAYLYDLAPRSLPLASTCFHEFLSLSLGFPATINRASINLQPPRPLFWSYKNNYINPATRPAILAIACCLRLSNLNPDTPCLWTSDESPACVASACSNLANSVSICTSSEACDFTCNTGFNKQGGACVAIPSACNKKSVAPFQNLQMTKNGERAVTGGLVLPPFGRPFHTLALSLFWAGSVRLTKVAGPAARSPEPTGSALLSLLLKRLLGLVSLVRRSEPYHRLSRRHVFIGYSPTSYQRGDADGFIGVGRRHAGPCEMRGGAERGGADTKVTALVACWADNL</sequence>
<reference evidence="1 2" key="1">
    <citation type="submission" date="2016-11" db="EMBL/GenBank/DDBJ databases">
        <authorList>
            <person name="Jaros S."/>
            <person name="Januszkiewicz K."/>
            <person name="Wedrychowicz H."/>
        </authorList>
    </citation>
    <scope>NUCLEOTIDE SEQUENCE [LARGE SCALE GENOMIC DNA]</scope>
</reference>
<gene>
    <name evidence="1" type="primary">BQ5605_C003g01846</name>
    <name evidence="1" type="ORF">BQ5605_C003G01846</name>
</gene>
<dbReference type="EMBL" id="FQNC01000042">
    <property type="protein sequence ID" value="SGY37627.1"/>
    <property type="molecule type" value="Genomic_DNA"/>
</dbReference>
<dbReference type="STRING" id="796604.A0A2X0NXC1"/>
<accession>A0A2X0NXC1</accession>
<name>A0A2X0NXC1_9BASI</name>
<dbReference type="AlphaFoldDB" id="A0A2X0NXC1"/>
<dbReference type="Proteomes" id="UP000249464">
    <property type="component" value="Unassembled WGS sequence"/>
</dbReference>
<proteinExistence type="predicted"/>